<accession>A0A0G0ZM34</accession>
<dbReference type="NCBIfam" id="TIGR00613">
    <property type="entry name" value="reco"/>
    <property type="match status" value="1"/>
</dbReference>
<dbReference type="PANTHER" id="PTHR33991:SF1">
    <property type="entry name" value="DNA REPAIR PROTEIN RECO"/>
    <property type="match status" value="1"/>
</dbReference>
<dbReference type="Gene3D" id="1.20.1440.120">
    <property type="entry name" value="Recombination protein O, C-terminal domain"/>
    <property type="match status" value="1"/>
</dbReference>
<evidence type="ECO:0000256" key="1">
    <source>
        <dbReference type="ARBA" id="ARBA00007452"/>
    </source>
</evidence>
<dbReference type="HAMAP" id="MF_00201">
    <property type="entry name" value="RecO"/>
    <property type="match status" value="1"/>
</dbReference>
<evidence type="ECO:0000259" key="8">
    <source>
        <dbReference type="Pfam" id="PF11967"/>
    </source>
</evidence>
<evidence type="ECO:0000256" key="7">
    <source>
        <dbReference type="HAMAP-Rule" id="MF_00201"/>
    </source>
</evidence>
<dbReference type="EMBL" id="LCBN01000009">
    <property type="protein sequence ID" value="KKS14048.1"/>
    <property type="molecule type" value="Genomic_DNA"/>
</dbReference>
<gene>
    <name evidence="7" type="primary">recO</name>
    <name evidence="9" type="ORF">UU67_C0009G0019</name>
</gene>
<evidence type="ECO:0000256" key="6">
    <source>
        <dbReference type="ARBA" id="ARBA00033409"/>
    </source>
</evidence>
<protein>
    <recommendedName>
        <fullName evidence="2 7">DNA repair protein RecO</fullName>
    </recommendedName>
    <alternativeName>
        <fullName evidence="6 7">Recombination protein O</fullName>
    </alternativeName>
</protein>
<dbReference type="SUPFAM" id="SSF57863">
    <property type="entry name" value="ArfGap/RecO-like zinc finger"/>
    <property type="match status" value="1"/>
</dbReference>
<dbReference type="Proteomes" id="UP000034753">
    <property type="component" value="Unassembled WGS sequence"/>
</dbReference>
<sequence>MPTFTTEGIIVKRSNFGEADRILTIITPYKGKIRVIAKGVRRITSRRAGNVEVLNKVKLQIFQGKGMEILTEAEALLTFPKIKNDLIMSTYGSHLAELSERFLPEGQPNPAIYQLLSATLELLEKNPRQIFIRAFEVKLLSLLGFWSLNQVELDPPSAEEIGVILEKLQKGTWQEIAQMEMNKSQALALEKILRYYIEKILESKLRSLKVLADLVK</sequence>
<dbReference type="GO" id="GO:0006310">
    <property type="term" value="P:DNA recombination"/>
    <property type="evidence" value="ECO:0007669"/>
    <property type="project" value="UniProtKB-UniRule"/>
</dbReference>
<dbReference type="PANTHER" id="PTHR33991">
    <property type="entry name" value="DNA REPAIR PROTEIN RECO"/>
    <property type="match status" value="1"/>
</dbReference>
<keyword evidence="4 7" id="KW-0233">DNA recombination</keyword>
<keyword evidence="3 7" id="KW-0227">DNA damage</keyword>
<comment type="similarity">
    <text evidence="1 7">Belongs to the RecO family.</text>
</comment>
<dbReference type="Pfam" id="PF02565">
    <property type="entry name" value="RecO_C"/>
    <property type="match status" value="1"/>
</dbReference>
<dbReference type="SUPFAM" id="SSF50249">
    <property type="entry name" value="Nucleic acid-binding proteins"/>
    <property type="match status" value="1"/>
</dbReference>
<dbReference type="Pfam" id="PF11967">
    <property type="entry name" value="RecO_N"/>
    <property type="match status" value="1"/>
</dbReference>
<evidence type="ECO:0000256" key="2">
    <source>
        <dbReference type="ARBA" id="ARBA00021310"/>
    </source>
</evidence>
<dbReference type="InterPro" id="IPR012340">
    <property type="entry name" value="NA-bd_OB-fold"/>
</dbReference>
<dbReference type="Gene3D" id="2.40.50.140">
    <property type="entry name" value="Nucleic acid-binding proteins"/>
    <property type="match status" value="1"/>
</dbReference>
<name>A0A0G0ZM34_9BACT</name>
<evidence type="ECO:0000313" key="10">
    <source>
        <dbReference type="Proteomes" id="UP000034753"/>
    </source>
</evidence>
<dbReference type="GO" id="GO:0006302">
    <property type="term" value="P:double-strand break repair"/>
    <property type="evidence" value="ECO:0007669"/>
    <property type="project" value="TreeGrafter"/>
</dbReference>
<comment type="function">
    <text evidence="7">Involved in DNA repair and RecF pathway recombination.</text>
</comment>
<comment type="caution">
    <text evidence="9">The sequence shown here is derived from an EMBL/GenBank/DDBJ whole genome shotgun (WGS) entry which is preliminary data.</text>
</comment>
<evidence type="ECO:0000256" key="4">
    <source>
        <dbReference type="ARBA" id="ARBA00023172"/>
    </source>
</evidence>
<dbReference type="InterPro" id="IPR022572">
    <property type="entry name" value="DNA_rep/recomb_RecO_N"/>
</dbReference>
<dbReference type="InterPro" id="IPR042242">
    <property type="entry name" value="RecO_C"/>
</dbReference>
<feature type="domain" description="DNA replication/recombination mediator RecO N-terminal" evidence="8">
    <location>
        <begin position="1"/>
        <end position="76"/>
    </location>
</feature>
<dbReference type="InterPro" id="IPR003717">
    <property type="entry name" value="RecO"/>
</dbReference>
<proteinExistence type="inferred from homology"/>
<dbReference type="InterPro" id="IPR037278">
    <property type="entry name" value="ARFGAP/RecO"/>
</dbReference>
<evidence type="ECO:0000313" key="9">
    <source>
        <dbReference type="EMBL" id="KKS14048.1"/>
    </source>
</evidence>
<organism evidence="9 10">
    <name type="scientific">Candidatus Daviesbacteria bacterium GW2011_GWB1_41_5</name>
    <dbReference type="NCBI Taxonomy" id="1618429"/>
    <lineage>
        <taxon>Bacteria</taxon>
        <taxon>Candidatus Daviesiibacteriota</taxon>
    </lineage>
</organism>
<reference evidence="9 10" key="1">
    <citation type="journal article" date="2015" name="Nature">
        <title>rRNA introns, odd ribosomes, and small enigmatic genomes across a large radiation of phyla.</title>
        <authorList>
            <person name="Brown C.T."/>
            <person name="Hug L.A."/>
            <person name="Thomas B.C."/>
            <person name="Sharon I."/>
            <person name="Castelle C.J."/>
            <person name="Singh A."/>
            <person name="Wilkins M.J."/>
            <person name="Williams K.H."/>
            <person name="Banfield J.F."/>
        </authorList>
    </citation>
    <scope>NUCLEOTIDE SEQUENCE [LARGE SCALE GENOMIC DNA]</scope>
</reference>
<evidence type="ECO:0000256" key="3">
    <source>
        <dbReference type="ARBA" id="ARBA00022763"/>
    </source>
</evidence>
<dbReference type="AlphaFoldDB" id="A0A0G0ZM34"/>
<evidence type="ECO:0000256" key="5">
    <source>
        <dbReference type="ARBA" id="ARBA00023204"/>
    </source>
</evidence>
<keyword evidence="5 7" id="KW-0234">DNA repair</keyword>
<dbReference type="GO" id="GO:0043590">
    <property type="term" value="C:bacterial nucleoid"/>
    <property type="evidence" value="ECO:0007669"/>
    <property type="project" value="TreeGrafter"/>
</dbReference>